<comment type="caution">
    <text evidence="2">The sequence shown here is derived from an EMBL/GenBank/DDBJ whole genome shotgun (WGS) entry which is preliminary data.</text>
</comment>
<reference evidence="2" key="1">
    <citation type="journal article" date="2019" name="Sci. Rep.">
        <title>Draft genome of Tanacetum cinerariifolium, the natural source of mosquito coil.</title>
        <authorList>
            <person name="Yamashiro T."/>
            <person name="Shiraishi A."/>
            <person name="Satake H."/>
            <person name="Nakayama K."/>
        </authorList>
    </citation>
    <scope>NUCLEOTIDE SEQUENCE</scope>
</reference>
<feature type="compositionally biased region" description="Basic and acidic residues" evidence="1">
    <location>
        <begin position="177"/>
        <end position="221"/>
    </location>
</feature>
<evidence type="ECO:0000313" key="2">
    <source>
        <dbReference type="EMBL" id="GFA79263.1"/>
    </source>
</evidence>
<dbReference type="AlphaFoldDB" id="A0A699KBG6"/>
<gene>
    <name evidence="2" type="ORF">Tci_651235</name>
</gene>
<dbReference type="EMBL" id="BKCJ010488832">
    <property type="protein sequence ID" value="GFA79263.1"/>
    <property type="molecule type" value="Genomic_DNA"/>
</dbReference>
<feature type="region of interest" description="Disordered" evidence="1">
    <location>
        <begin position="89"/>
        <end position="221"/>
    </location>
</feature>
<name>A0A699KBG6_TANCI</name>
<sequence>MHQPWRSFAATINKCLSGKTTGHDSLCLSCAQIIWGMYHNKNVDYVYLLWEDLVYQVENKNSKKNNDICYPRFTKFIIDYIMKKDLSIPRRNKSEKTPRSKYVQKIADSKTSPKKKPIQAPKGKQIKATAKVPKSGKKKLHAQGLETLSISWKSSDDEDDDDADNQGDNAQDDDNEHTESHNDGDDFVHPKLSTFDEKKDIMKSRMKKKEEKLDDDKTNKEEEVDKLYSDVNINLEGRDTKMMDASLANV</sequence>
<feature type="compositionally biased region" description="Acidic residues" evidence="1">
    <location>
        <begin position="156"/>
        <end position="176"/>
    </location>
</feature>
<protein>
    <submittedName>
        <fullName evidence="2">Uncharacterized protein</fullName>
    </submittedName>
</protein>
<evidence type="ECO:0000256" key="1">
    <source>
        <dbReference type="SAM" id="MobiDB-lite"/>
    </source>
</evidence>
<feature type="compositionally biased region" description="Basic and acidic residues" evidence="1">
    <location>
        <begin position="89"/>
        <end position="98"/>
    </location>
</feature>
<proteinExistence type="predicted"/>
<organism evidence="2">
    <name type="scientific">Tanacetum cinerariifolium</name>
    <name type="common">Dalmatian daisy</name>
    <name type="synonym">Chrysanthemum cinerariifolium</name>
    <dbReference type="NCBI Taxonomy" id="118510"/>
    <lineage>
        <taxon>Eukaryota</taxon>
        <taxon>Viridiplantae</taxon>
        <taxon>Streptophyta</taxon>
        <taxon>Embryophyta</taxon>
        <taxon>Tracheophyta</taxon>
        <taxon>Spermatophyta</taxon>
        <taxon>Magnoliopsida</taxon>
        <taxon>eudicotyledons</taxon>
        <taxon>Gunneridae</taxon>
        <taxon>Pentapetalae</taxon>
        <taxon>asterids</taxon>
        <taxon>campanulids</taxon>
        <taxon>Asterales</taxon>
        <taxon>Asteraceae</taxon>
        <taxon>Asteroideae</taxon>
        <taxon>Anthemideae</taxon>
        <taxon>Anthemidinae</taxon>
        <taxon>Tanacetum</taxon>
    </lineage>
</organism>
<accession>A0A699KBG6</accession>